<dbReference type="PANTHER" id="PTHR40547">
    <property type="entry name" value="SLL0298 PROTEIN"/>
    <property type="match status" value="1"/>
</dbReference>
<organism evidence="3 4">
    <name type="scientific">Thermotomaculum hydrothermale</name>
    <dbReference type="NCBI Taxonomy" id="981385"/>
    <lineage>
        <taxon>Bacteria</taxon>
        <taxon>Pseudomonadati</taxon>
        <taxon>Acidobacteriota</taxon>
        <taxon>Holophagae</taxon>
        <taxon>Thermotomaculales</taxon>
        <taxon>Thermotomaculaceae</taxon>
        <taxon>Thermotomaculum</taxon>
    </lineage>
</organism>
<protein>
    <recommendedName>
        <fullName evidence="2">DUF2062 domain-containing protein</fullName>
    </recommendedName>
</protein>
<feature type="transmembrane region" description="Helical" evidence="1">
    <location>
        <begin position="129"/>
        <end position="156"/>
    </location>
</feature>
<evidence type="ECO:0000256" key="1">
    <source>
        <dbReference type="SAM" id="Phobius"/>
    </source>
</evidence>
<keyword evidence="1" id="KW-1133">Transmembrane helix</keyword>
<evidence type="ECO:0000313" key="4">
    <source>
        <dbReference type="Proteomes" id="UP000595564"/>
    </source>
</evidence>
<dbReference type="KEGG" id="thyd:TTHT_0265"/>
<keyword evidence="4" id="KW-1185">Reference proteome</keyword>
<keyword evidence="1" id="KW-0472">Membrane</keyword>
<accession>A0A7R6SXK4</accession>
<proteinExistence type="predicted"/>
<evidence type="ECO:0000313" key="3">
    <source>
        <dbReference type="EMBL" id="BBB31889.1"/>
    </source>
</evidence>
<feature type="transmembrane region" description="Helical" evidence="1">
    <location>
        <begin position="28"/>
        <end position="56"/>
    </location>
</feature>
<feature type="transmembrane region" description="Helical" evidence="1">
    <location>
        <begin position="63"/>
        <end position="82"/>
    </location>
</feature>
<dbReference type="PANTHER" id="PTHR40547:SF1">
    <property type="entry name" value="SLL0298 PROTEIN"/>
    <property type="match status" value="1"/>
</dbReference>
<dbReference type="Proteomes" id="UP000595564">
    <property type="component" value="Chromosome"/>
</dbReference>
<sequence length="169" mass="18994">MARKKFKDVLRDIKKALFNEEITPHDRALSAAIGMFIAFSPFLGFHNLMAISIALLFKKIDKILIIGFTWVNNPWTTVPMYLAGLKLGELICCPNNPFNLAAINWHIFTLANFINGKAWHYLVNDLKAIIFPFFIGSTILGIVAALITYIVILILLKRREGNGTVSVNC</sequence>
<dbReference type="RefSeq" id="WP_201328223.1">
    <property type="nucleotide sequence ID" value="NZ_AP017470.1"/>
</dbReference>
<reference evidence="3 4" key="1">
    <citation type="journal article" date="2012" name="Extremophiles">
        <title>Thermotomaculum hydrothermale gen. nov., sp. nov., a novel heterotrophic thermophile within the phylum Acidobacteria from a deep-sea hydrothermal vent chimney in the Southern Okinawa Trough.</title>
        <authorList>
            <person name="Izumi H."/>
            <person name="Nunoura T."/>
            <person name="Miyazaki M."/>
            <person name="Mino S."/>
            <person name="Toki T."/>
            <person name="Takai K."/>
            <person name="Sako Y."/>
            <person name="Sawabe T."/>
            <person name="Nakagawa S."/>
        </authorList>
    </citation>
    <scope>NUCLEOTIDE SEQUENCE [LARGE SCALE GENOMIC DNA]</scope>
    <source>
        <strain evidence="3 4">AC55</strain>
    </source>
</reference>
<dbReference type="Pfam" id="PF09835">
    <property type="entry name" value="DUF2062"/>
    <property type="match status" value="1"/>
</dbReference>
<dbReference type="EMBL" id="AP017470">
    <property type="protein sequence ID" value="BBB31889.1"/>
    <property type="molecule type" value="Genomic_DNA"/>
</dbReference>
<feature type="domain" description="DUF2062" evidence="2">
    <location>
        <begin position="10"/>
        <end position="159"/>
    </location>
</feature>
<dbReference type="InterPro" id="IPR018639">
    <property type="entry name" value="DUF2062"/>
</dbReference>
<evidence type="ECO:0000259" key="2">
    <source>
        <dbReference type="Pfam" id="PF09835"/>
    </source>
</evidence>
<name>A0A7R6SXK4_9BACT</name>
<keyword evidence="1" id="KW-0812">Transmembrane</keyword>
<dbReference type="AlphaFoldDB" id="A0A7R6SXK4"/>
<gene>
    <name evidence="3" type="ORF">TTHT_0265</name>
</gene>